<accession>A0ABN3UJG1</accession>
<dbReference type="PANTHER" id="PTHR43133">
    <property type="entry name" value="RNA POLYMERASE ECF-TYPE SIGMA FACTO"/>
    <property type="match status" value="1"/>
</dbReference>
<gene>
    <name evidence="8" type="ORF">GCM10010439_55600</name>
</gene>
<comment type="caution">
    <text evidence="8">The sequence shown here is derived from an EMBL/GenBank/DDBJ whole genome shotgun (WGS) entry which is preliminary data.</text>
</comment>
<evidence type="ECO:0000256" key="1">
    <source>
        <dbReference type="ARBA" id="ARBA00010641"/>
    </source>
</evidence>
<evidence type="ECO:0000313" key="8">
    <source>
        <dbReference type="EMBL" id="GAA2734060.1"/>
    </source>
</evidence>
<keyword evidence="2" id="KW-0805">Transcription regulation</keyword>
<dbReference type="InterPro" id="IPR036388">
    <property type="entry name" value="WH-like_DNA-bd_sf"/>
</dbReference>
<evidence type="ECO:0008006" key="10">
    <source>
        <dbReference type="Google" id="ProtNLM"/>
    </source>
</evidence>
<reference evidence="8 9" key="1">
    <citation type="journal article" date="2019" name="Int. J. Syst. Evol. Microbiol.">
        <title>The Global Catalogue of Microorganisms (GCM) 10K type strain sequencing project: providing services to taxonomists for standard genome sequencing and annotation.</title>
        <authorList>
            <consortium name="The Broad Institute Genomics Platform"/>
            <consortium name="The Broad Institute Genome Sequencing Center for Infectious Disease"/>
            <person name="Wu L."/>
            <person name="Ma J."/>
        </authorList>
    </citation>
    <scope>NUCLEOTIDE SEQUENCE [LARGE SCALE GENOMIC DNA]</scope>
    <source>
        <strain evidence="8 9">JCM 8201</strain>
    </source>
</reference>
<dbReference type="Gene3D" id="1.10.10.10">
    <property type="entry name" value="Winged helix-like DNA-binding domain superfamily/Winged helix DNA-binding domain"/>
    <property type="match status" value="1"/>
</dbReference>
<dbReference type="EMBL" id="BAAATZ010000027">
    <property type="protein sequence ID" value="GAA2734060.1"/>
    <property type="molecule type" value="Genomic_DNA"/>
</dbReference>
<keyword evidence="3" id="KW-0731">Sigma factor</keyword>
<sequence length="177" mass="19546">MAEQFDFAPDVIDAFEVFVHQYAEELTGFALRLVPTEADAHDIVQQALPKLLVQWSGLQQEPVAMAKTIIRNLARDLLRKRRRGAEVLGIELQDRPANVPGKDERVQKVYAVLHQLPERQRATVALTLDGYGSGEVAEMLGSTPATVRSNLRHAIGRLKEALGIPQETTDGKEVADG</sequence>
<dbReference type="SUPFAM" id="SSF88659">
    <property type="entry name" value="Sigma3 and sigma4 domains of RNA polymerase sigma factors"/>
    <property type="match status" value="1"/>
</dbReference>
<dbReference type="Proteomes" id="UP001501842">
    <property type="component" value="Unassembled WGS sequence"/>
</dbReference>
<dbReference type="InterPro" id="IPR013249">
    <property type="entry name" value="RNA_pol_sigma70_r4_t2"/>
</dbReference>
<keyword evidence="4" id="KW-0238">DNA-binding</keyword>
<dbReference type="InterPro" id="IPR007627">
    <property type="entry name" value="RNA_pol_sigma70_r2"/>
</dbReference>
<dbReference type="InterPro" id="IPR039425">
    <property type="entry name" value="RNA_pol_sigma-70-like"/>
</dbReference>
<evidence type="ECO:0000256" key="2">
    <source>
        <dbReference type="ARBA" id="ARBA00023015"/>
    </source>
</evidence>
<evidence type="ECO:0000256" key="3">
    <source>
        <dbReference type="ARBA" id="ARBA00023082"/>
    </source>
</evidence>
<evidence type="ECO:0000256" key="4">
    <source>
        <dbReference type="ARBA" id="ARBA00023125"/>
    </source>
</evidence>
<dbReference type="NCBIfam" id="TIGR02937">
    <property type="entry name" value="sigma70-ECF"/>
    <property type="match status" value="1"/>
</dbReference>
<evidence type="ECO:0000313" key="9">
    <source>
        <dbReference type="Proteomes" id="UP001501842"/>
    </source>
</evidence>
<feature type="domain" description="RNA polymerase sigma-70 region 2" evidence="6">
    <location>
        <begin position="19"/>
        <end position="83"/>
    </location>
</feature>
<evidence type="ECO:0000259" key="6">
    <source>
        <dbReference type="Pfam" id="PF04542"/>
    </source>
</evidence>
<dbReference type="InterPro" id="IPR013324">
    <property type="entry name" value="RNA_pol_sigma_r3/r4-like"/>
</dbReference>
<keyword evidence="9" id="KW-1185">Reference proteome</keyword>
<evidence type="ECO:0000259" key="7">
    <source>
        <dbReference type="Pfam" id="PF08281"/>
    </source>
</evidence>
<name>A0ABN3UJG1_9ACTN</name>
<dbReference type="InterPro" id="IPR013325">
    <property type="entry name" value="RNA_pol_sigma_r2"/>
</dbReference>
<dbReference type="SUPFAM" id="SSF88946">
    <property type="entry name" value="Sigma2 domain of RNA polymerase sigma factors"/>
    <property type="match status" value="1"/>
</dbReference>
<dbReference type="Pfam" id="PF08281">
    <property type="entry name" value="Sigma70_r4_2"/>
    <property type="match status" value="1"/>
</dbReference>
<organism evidence="8 9">
    <name type="scientific">Actinocorallia aurantiaca</name>
    <dbReference type="NCBI Taxonomy" id="46204"/>
    <lineage>
        <taxon>Bacteria</taxon>
        <taxon>Bacillati</taxon>
        <taxon>Actinomycetota</taxon>
        <taxon>Actinomycetes</taxon>
        <taxon>Streptosporangiales</taxon>
        <taxon>Thermomonosporaceae</taxon>
        <taxon>Actinocorallia</taxon>
    </lineage>
</organism>
<keyword evidence="5" id="KW-0804">Transcription</keyword>
<dbReference type="PANTHER" id="PTHR43133:SF8">
    <property type="entry name" value="RNA POLYMERASE SIGMA FACTOR HI_1459-RELATED"/>
    <property type="match status" value="1"/>
</dbReference>
<comment type="similarity">
    <text evidence="1">Belongs to the sigma-70 factor family. ECF subfamily.</text>
</comment>
<evidence type="ECO:0000256" key="5">
    <source>
        <dbReference type="ARBA" id="ARBA00023163"/>
    </source>
</evidence>
<dbReference type="Gene3D" id="1.10.1740.10">
    <property type="match status" value="1"/>
</dbReference>
<protein>
    <recommendedName>
        <fullName evidence="10">RNA polymerase sigma-70 factor (ECF subfamily)</fullName>
    </recommendedName>
</protein>
<dbReference type="InterPro" id="IPR014284">
    <property type="entry name" value="RNA_pol_sigma-70_dom"/>
</dbReference>
<proteinExistence type="inferred from homology"/>
<dbReference type="RefSeq" id="WP_344454470.1">
    <property type="nucleotide sequence ID" value="NZ_BAAATZ010000027.1"/>
</dbReference>
<feature type="domain" description="RNA polymerase sigma factor 70 region 4 type 2" evidence="7">
    <location>
        <begin position="108"/>
        <end position="157"/>
    </location>
</feature>
<dbReference type="Pfam" id="PF04542">
    <property type="entry name" value="Sigma70_r2"/>
    <property type="match status" value="1"/>
</dbReference>